<keyword evidence="3" id="KW-1185">Reference proteome</keyword>
<dbReference type="OrthoDB" id="6703952at2759"/>
<dbReference type="EMBL" id="VSRR010031123">
    <property type="protein sequence ID" value="MPC70434.1"/>
    <property type="molecule type" value="Genomic_DNA"/>
</dbReference>
<proteinExistence type="predicted"/>
<gene>
    <name evidence="2" type="ORF">E2C01_064682</name>
</gene>
<evidence type="ECO:0000313" key="3">
    <source>
        <dbReference type="Proteomes" id="UP000324222"/>
    </source>
</evidence>
<feature type="transmembrane region" description="Helical" evidence="1">
    <location>
        <begin position="125"/>
        <end position="157"/>
    </location>
</feature>
<keyword evidence="1" id="KW-1133">Transmembrane helix</keyword>
<dbReference type="AlphaFoldDB" id="A0A5B7HPF8"/>
<keyword evidence="1" id="KW-0472">Membrane</keyword>
<keyword evidence="1" id="KW-0812">Transmembrane</keyword>
<evidence type="ECO:0000313" key="2">
    <source>
        <dbReference type="EMBL" id="MPC70434.1"/>
    </source>
</evidence>
<protein>
    <submittedName>
        <fullName evidence="2">Uncharacterized protein</fullName>
    </submittedName>
</protein>
<organism evidence="2 3">
    <name type="scientific">Portunus trituberculatus</name>
    <name type="common">Swimming crab</name>
    <name type="synonym">Neptunus trituberculatus</name>
    <dbReference type="NCBI Taxonomy" id="210409"/>
    <lineage>
        <taxon>Eukaryota</taxon>
        <taxon>Metazoa</taxon>
        <taxon>Ecdysozoa</taxon>
        <taxon>Arthropoda</taxon>
        <taxon>Crustacea</taxon>
        <taxon>Multicrustacea</taxon>
        <taxon>Malacostraca</taxon>
        <taxon>Eumalacostraca</taxon>
        <taxon>Eucarida</taxon>
        <taxon>Decapoda</taxon>
        <taxon>Pleocyemata</taxon>
        <taxon>Brachyura</taxon>
        <taxon>Eubrachyura</taxon>
        <taxon>Portunoidea</taxon>
        <taxon>Portunidae</taxon>
        <taxon>Portuninae</taxon>
        <taxon>Portunus</taxon>
    </lineage>
</organism>
<evidence type="ECO:0000256" key="1">
    <source>
        <dbReference type="SAM" id="Phobius"/>
    </source>
</evidence>
<accession>A0A5B7HPF8</accession>
<sequence length="185" mass="21349">MYRVVVAAAKGADSILMYSTSTAITTPSLRAARWNNTFYTSMGCFSTILASPVSMWRPNIGLSSCPLRYLKCDPTLCDPICDPYKDRHWDLGPEERQQHVSALVRSATLALGPALTRLVLRSQKVVCGFVFLCLYVFVYLYFFFGLLFLLSYFFYFICLISCFYYFFYFLLYFLSISLIFSFVLF</sequence>
<feature type="transmembrane region" description="Helical" evidence="1">
    <location>
        <begin position="163"/>
        <end position="184"/>
    </location>
</feature>
<comment type="caution">
    <text evidence="2">The sequence shown here is derived from an EMBL/GenBank/DDBJ whole genome shotgun (WGS) entry which is preliminary data.</text>
</comment>
<reference evidence="2 3" key="1">
    <citation type="submission" date="2019-05" db="EMBL/GenBank/DDBJ databases">
        <title>Another draft genome of Portunus trituberculatus and its Hox gene families provides insights of decapod evolution.</title>
        <authorList>
            <person name="Jeong J.-H."/>
            <person name="Song I."/>
            <person name="Kim S."/>
            <person name="Choi T."/>
            <person name="Kim D."/>
            <person name="Ryu S."/>
            <person name="Kim W."/>
        </authorList>
    </citation>
    <scope>NUCLEOTIDE SEQUENCE [LARGE SCALE GENOMIC DNA]</scope>
    <source>
        <tissue evidence="2">Muscle</tissue>
    </source>
</reference>
<name>A0A5B7HPF8_PORTR</name>
<dbReference type="Proteomes" id="UP000324222">
    <property type="component" value="Unassembled WGS sequence"/>
</dbReference>